<reference evidence="1" key="2">
    <citation type="journal article" date="2023" name="Proc. Natl. Acad. Sci. U.S.A.">
        <title>A global phylogenomic analysis of the shiitake genus Lentinula.</title>
        <authorList>
            <person name="Sierra-Patev S."/>
            <person name="Min B."/>
            <person name="Naranjo-Ortiz M."/>
            <person name="Looney B."/>
            <person name="Konkel Z."/>
            <person name="Slot J.C."/>
            <person name="Sakamoto Y."/>
            <person name="Steenwyk J.L."/>
            <person name="Rokas A."/>
            <person name="Carro J."/>
            <person name="Camarero S."/>
            <person name="Ferreira P."/>
            <person name="Molpeceres G."/>
            <person name="Ruiz-Duenas F.J."/>
            <person name="Serrano A."/>
            <person name="Henrissat B."/>
            <person name="Drula E."/>
            <person name="Hughes K.W."/>
            <person name="Mata J.L."/>
            <person name="Ishikawa N.K."/>
            <person name="Vargas-Isla R."/>
            <person name="Ushijima S."/>
            <person name="Smith C.A."/>
            <person name="Donoghue J."/>
            <person name="Ahrendt S."/>
            <person name="Andreopoulos W."/>
            <person name="He G."/>
            <person name="LaButti K."/>
            <person name="Lipzen A."/>
            <person name="Ng V."/>
            <person name="Riley R."/>
            <person name="Sandor L."/>
            <person name="Barry K."/>
            <person name="Martinez A.T."/>
            <person name="Xiao Y."/>
            <person name="Gibbons J.G."/>
            <person name="Terashima K."/>
            <person name="Grigoriev I.V."/>
            <person name="Hibbett D."/>
        </authorList>
    </citation>
    <scope>NUCLEOTIDE SEQUENCE</scope>
    <source>
        <strain evidence="1">Sp2 HRB7682 ss15</strain>
    </source>
</reference>
<reference evidence="1" key="1">
    <citation type="submission" date="2022-08" db="EMBL/GenBank/DDBJ databases">
        <authorList>
            <consortium name="DOE Joint Genome Institute"/>
            <person name="Min B."/>
            <person name="Riley R."/>
            <person name="Sierra-Patev S."/>
            <person name="Naranjo-Ortiz M."/>
            <person name="Looney B."/>
            <person name="Konkel Z."/>
            <person name="Slot J.C."/>
            <person name="Sakamoto Y."/>
            <person name="Steenwyk J.L."/>
            <person name="Rokas A."/>
            <person name="Carro J."/>
            <person name="Camarero S."/>
            <person name="Ferreira P."/>
            <person name="Molpeceres G."/>
            <person name="Ruiz-Duenas F.J."/>
            <person name="Serrano A."/>
            <person name="Henrissat B."/>
            <person name="Drula E."/>
            <person name="Hughes K.W."/>
            <person name="Mata J.L."/>
            <person name="Ishikawa N.K."/>
            <person name="Vargas-Isla R."/>
            <person name="Ushijima S."/>
            <person name="Smith C.A."/>
            <person name="Ahrendt S."/>
            <person name="Andreopoulos W."/>
            <person name="He G."/>
            <person name="Labutti K."/>
            <person name="Lipzen A."/>
            <person name="Ng V."/>
            <person name="Sandor L."/>
            <person name="Barry K."/>
            <person name="Martinez A.T."/>
            <person name="Xiao Y."/>
            <person name="Gibbons J.G."/>
            <person name="Terashima K."/>
            <person name="Hibbett D.S."/>
            <person name="Grigoriev I.V."/>
        </authorList>
    </citation>
    <scope>NUCLEOTIDE SEQUENCE</scope>
    <source>
        <strain evidence="1">Sp2 HRB7682 ss15</strain>
    </source>
</reference>
<organism evidence="1 2">
    <name type="scientific">Lentinula lateritia</name>
    <dbReference type="NCBI Taxonomy" id="40482"/>
    <lineage>
        <taxon>Eukaryota</taxon>
        <taxon>Fungi</taxon>
        <taxon>Dikarya</taxon>
        <taxon>Basidiomycota</taxon>
        <taxon>Agaricomycotina</taxon>
        <taxon>Agaricomycetes</taxon>
        <taxon>Agaricomycetidae</taxon>
        <taxon>Agaricales</taxon>
        <taxon>Marasmiineae</taxon>
        <taxon>Omphalotaceae</taxon>
        <taxon>Lentinula</taxon>
    </lineage>
</organism>
<dbReference type="EMBL" id="JANVFS010000008">
    <property type="protein sequence ID" value="KAJ4488817.1"/>
    <property type="molecule type" value="Genomic_DNA"/>
</dbReference>
<evidence type="ECO:0000313" key="2">
    <source>
        <dbReference type="Proteomes" id="UP001150238"/>
    </source>
</evidence>
<proteinExistence type="predicted"/>
<accession>A0A9W9AT23</accession>
<dbReference type="AlphaFoldDB" id="A0A9W9AT23"/>
<gene>
    <name evidence="1" type="ORF">C8J55DRAFT_506216</name>
</gene>
<name>A0A9W9AT23_9AGAR</name>
<dbReference type="Proteomes" id="UP001150238">
    <property type="component" value="Unassembled WGS sequence"/>
</dbReference>
<evidence type="ECO:0000313" key="1">
    <source>
        <dbReference type="EMBL" id="KAJ4488817.1"/>
    </source>
</evidence>
<sequence length="51" mass="5684">MVRKTSANLHADDICTEVSEEDYTHGIRNIGSQESGTILHTLMRPPIEGYP</sequence>
<protein>
    <submittedName>
        <fullName evidence="1">Uncharacterized protein</fullName>
    </submittedName>
</protein>
<comment type="caution">
    <text evidence="1">The sequence shown here is derived from an EMBL/GenBank/DDBJ whole genome shotgun (WGS) entry which is preliminary data.</text>
</comment>